<dbReference type="GO" id="GO:0008641">
    <property type="term" value="F:ubiquitin-like modifier activating enzyme activity"/>
    <property type="evidence" value="ECO:0007669"/>
    <property type="project" value="InterPro"/>
</dbReference>
<dbReference type="RefSeq" id="WP_011368326.1">
    <property type="nucleotide sequence ID" value="NC_007519.1"/>
</dbReference>
<protein>
    <submittedName>
        <fullName evidence="2">UBA/THIF-type NAD/FAD binding protein</fullName>
    </submittedName>
</protein>
<feature type="domain" description="THIF-type NAD/FAD binding fold" evidence="1">
    <location>
        <begin position="64"/>
        <end position="282"/>
    </location>
</feature>
<dbReference type="HOGENOM" id="CLU_013325_10_4_7"/>
<evidence type="ECO:0000313" key="2">
    <source>
        <dbReference type="EMBL" id="ABB39256.1"/>
    </source>
</evidence>
<keyword evidence="3" id="KW-1185">Reference proteome</keyword>
<sequence length="284" mass="29908">MTSADARHAGAPRDDAPLHTLIMQHAVNGRLRMRAVQGIAQECGCHIRHVECVALLSGILPERYARNTKQFSLEDQRALLLSRVLLVGLGGLGGHVLDMLVRLGVGHITAADGDVFEPSNLNRQLLSSMSRVGTSKAQAARDHARNTNPATELTVVDHYVDALSLPPLMQQCHLVIDALGGLQSRLMLQKAAQNAGVPLVTAAVGGLTGYVATVLPDQTGPAELLGSGGTGEPVEDTLGTPAPVVACAAALQCTEAAKILTGKPPSRGVLFFDLNDRTFQTVML</sequence>
<dbReference type="PANTHER" id="PTHR43267:SF1">
    <property type="entry name" value="TRNA THREONYLCARBAMOYLADENOSINE DEHYDRATASE"/>
    <property type="match status" value="1"/>
</dbReference>
<organism evidence="2 3">
    <name type="scientific">Oleidesulfovibrio alaskensis (strain ATCC BAA-1058 / DSM 17464 / G20)</name>
    <name type="common">Desulfovibrio alaskensis</name>
    <dbReference type="NCBI Taxonomy" id="207559"/>
    <lineage>
        <taxon>Bacteria</taxon>
        <taxon>Pseudomonadati</taxon>
        <taxon>Thermodesulfobacteriota</taxon>
        <taxon>Desulfovibrionia</taxon>
        <taxon>Desulfovibrionales</taxon>
        <taxon>Desulfovibrionaceae</taxon>
        <taxon>Oleidesulfovibrio</taxon>
    </lineage>
</organism>
<evidence type="ECO:0000259" key="1">
    <source>
        <dbReference type="Pfam" id="PF00899"/>
    </source>
</evidence>
<gene>
    <name evidence="2" type="ordered locus">Dde_2459</name>
</gene>
<dbReference type="Gene3D" id="3.40.50.720">
    <property type="entry name" value="NAD(P)-binding Rossmann-like Domain"/>
    <property type="match status" value="1"/>
</dbReference>
<dbReference type="InterPro" id="IPR000594">
    <property type="entry name" value="ThiF_NAD_FAD-bd"/>
</dbReference>
<dbReference type="AlphaFoldDB" id="Q30YJ0"/>
<proteinExistence type="predicted"/>
<dbReference type="STRING" id="207559.Dde_2459"/>
<dbReference type="KEGG" id="dde:Dde_2459"/>
<dbReference type="PANTHER" id="PTHR43267">
    <property type="entry name" value="TRNA THREONYLCARBAMOYLADENOSINE DEHYDRATASE"/>
    <property type="match status" value="1"/>
</dbReference>
<dbReference type="SUPFAM" id="SSF69572">
    <property type="entry name" value="Activating enzymes of the ubiquitin-like proteins"/>
    <property type="match status" value="1"/>
</dbReference>
<evidence type="ECO:0000313" key="3">
    <source>
        <dbReference type="Proteomes" id="UP000002710"/>
    </source>
</evidence>
<dbReference type="EMBL" id="CP000112">
    <property type="protein sequence ID" value="ABB39256.1"/>
    <property type="molecule type" value="Genomic_DNA"/>
</dbReference>
<dbReference type="Pfam" id="PF00899">
    <property type="entry name" value="ThiF"/>
    <property type="match status" value="1"/>
</dbReference>
<dbReference type="eggNOG" id="COG0476">
    <property type="taxonomic scope" value="Bacteria"/>
</dbReference>
<dbReference type="GO" id="GO:0061503">
    <property type="term" value="F:tRNA threonylcarbamoyladenosine dehydratase"/>
    <property type="evidence" value="ECO:0007669"/>
    <property type="project" value="TreeGrafter"/>
</dbReference>
<dbReference type="Proteomes" id="UP000002710">
    <property type="component" value="Chromosome"/>
</dbReference>
<dbReference type="InterPro" id="IPR045886">
    <property type="entry name" value="ThiF/MoeB/HesA"/>
</dbReference>
<dbReference type="InterPro" id="IPR035985">
    <property type="entry name" value="Ubiquitin-activating_enz"/>
</dbReference>
<dbReference type="GO" id="GO:0061504">
    <property type="term" value="P:cyclic threonylcarbamoyladenosine biosynthetic process"/>
    <property type="evidence" value="ECO:0007669"/>
    <property type="project" value="TreeGrafter"/>
</dbReference>
<reference evidence="2 3" key="1">
    <citation type="journal article" date="2011" name="J. Bacteriol.">
        <title>Complete genome sequence and updated annotation of Desulfovibrio alaskensis G20.</title>
        <authorList>
            <person name="Hauser L.J."/>
            <person name="Land M.L."/>
            <person name="Brown S.D."/>
            <person name="Larimer F."/>
            <person name="Keller K.L."/>
            <person name="Rapp-Giles B.J."/>
            <person name="Price M.N."/>
            <person name="Lin M."/>
            <person name="Bruce D.C."/>
            <person name="Detter J.C."/>
            <person name="Tapia R."/>
            <person name="Han C.S."/>
            <person name="Goodwin L.A."/>
            <person name="Cheng J.F."/>
            <person name="Pitluck S."/>
            <person name="Copeland A."/>
            <person name="Lucas S."/>
            <person name="Nolan M."/>
            <person name="Lapidus A.L."/>
            <person name="Palumbo A.V."/>
            <person name="Wall J.D."/>
        </authorList>
    </citation>
    <scope>NUCLEOTIDE SEQUENCE [LARGE SCALE GENOMIC DNA]</scope>
    <source>
        <strain evidence="3">ATCC BAA 1058 / DSM 17464 / G20</strain>
    </source>
</reference>
<accession>Q30YJ0</accession>
<name>Q30YJ0_OLEA2</name>